<gene>
    <name evidence="2" type="ORF">RM552_06190</name>
</gene>
<dbReference type="Gene3D" id="1.10.390.10">
    <property type="entry name" value="Neutral Protease Domain 2"/>
    <property type="match status" value="1"/>
</dbReference>
<dbReference type="Proteomes" id="UP001253545">
    <property type="component" value="Unassembled WGS sequence"/>
</dbReference>
<sequence length="608" mass="69365">MPAQTIQYTVSVISPHEHLFKVKLSASIAPTTKTQLTLPAWIPGSYMIRDFSRNLIELNCLTKTLCLSQTDKQTWSLEHVRGEVFHNVELEYEIYAYDLSVRSAYIDDEYAFFNGTSLFLSIEGTENAEHILYVDCKSMGKSADVATAMTPVVNDSKNTDNVAQYTSTNYLEFIDHPVIFGLFTKHSFSYKGCEFHLVFTGQNNLDLHRLQKDLEPIISHHLALFGEIPCKEYWFMTLVCDKGFGGLEHLNSTVLQYSRFDLPLFNAATANDFRTDGNNEMEKEYQTFLSLCSHELFHTWHVKRIKPEVMQQPNLSVETYTPQLWIYEGFTSLYDDLSLARAKVISPKKYLEILNQVISRLLNNPGRFKQSVAQSSFEAWNKFYKQDAGSNNHIVSYYNKGTIVALCLDILLRQHSQEAVSLDTIMLDLWQDYGKVNKGTPDNVIQQICKEKYNIDLDSFIHMATQTTLDLPLPSLLQHIGIQLNTRPKQNMQDTGGELKIHYNVDIGANLAMNNQQLSVISVQQGRAAALAGMHIDDVIIAVNGWQCNEKRFYQILQQQAKGESVPIHVMRDGRLKQLHFELSPAIDDICVLEIADKAKFENWLGLN</sequence>
<accession>A0ABU2ZSM2</accession>
<evidence type="ECO:0000259" key="1">
    <source>
        <dbReference type="SMART" id="SM00228"/>
    </source>
</evidence>
<dbReference type="RefSeq" id="WP_311367901.1">
    <property type="nucleotide sequence ID" value="NZ_JAVRHX010000001.1"/>
</dbReference>
<comment type="caution">
    <text evidence="2">The sequence shown here is derived from an EMBL/GenBank/DDBJ whole genome shotgun (WGS) entry which is preliminary data.</text>
</comment>
<dbReference type="InterPro" id="IPR007963">
    <property type="entry name" value="Peptidase_M61_catalytic"/>
</dbReference>
<dbReference type="Pfam" id="PF05299">
    <property type="entry name" value="Peptidase_M61"/>
    <property type="match status" value="1"/>
</dbReference>
<dbReference type="Pfam" id="PF17899">
    <property type="entry name" value="Peptidase_M61_N"/>
    <property type="match status" value="1"/>
</dbReference>
<reference evidence="2 3" key="1">
    <citation type="submission" date="2023-09" db="EMBL/GenBank/DDBJ databases">
        <authorList>
            <person name="Rey-Velasco X."/>
        </authorList>
    </citation>
    <scope>NUCLEOTIDE SEQUENCE [LARGE SCALE GENOMIC DNA]</scope>
    <source>
        <strain evidence="2 3">P117</strain>
    </source>
</reference>
<dbReference type="SUPFAM" id="SSF55486">
    <property type="entry name" value="Metalloproteases ('zincins'), catalytic domain"/>
    <property type="match status" value="1"/>
</dbReference>
<protein>
    <submittedName>
        <fullName evidence="2">PDZ domain-containing protein</fullName>
    </submittedName>
</protein>
<dbReference type="Gene3D" id="2.60.40.3650">
    <property type="match status" value="1"/>
</dbReference>
<name>A0ABU2ZSM2_9ALTE</name>
<evidence type="ECO:0000313" key="2">
    <source>
        <dbReference type="EMBL" id="MDT0594427.1"/>
    </source>
</evidence>
<dbReference type="InterPro" id="IPR001478">
    <property type="entry name" value="PDZ"/>
</dbReference>
<dbReference type="Pfam" id="PF13180">
    <property type="entry name" value="PDZ_2"/>
    <property type="match status" value="1"/>
</dbReference>
<keyword evidence="3" id="KW-1185">Reference proteome</keyword>
<evidence type="ECO:0000313" key="3">
    <source>
        <dbReference type="Proteomes" id="UP001253545"/>
    </source>
</evidence>
<dbReference type="InterPro" id="IPR036034">
    <property type="entry name" value="PDZ_sf"/>
</dbReference>
<dbReference type="Gene3D" id="2.30.42.10">
    <property type="match status" value="1"/>
</dbReference>
<dbReference type="InterPro" id="IPR024191">
    <property type="entry name" value="Peptidase_M61"/>
</dbReference>
<proteinExistence type="predicted"/>
<dbReference type="SUPFAM" id="SSF50156">
    <property type="entry name" value="PDZ domain-like"/>
    <property type="match status" value="1"/>
</dbReference>
<dbReference type="PIRSF" id="PIRSF016493">
    <property type="entry name" value="Glycyl_aminpptds"/>
    <property type="match status" value="1"/>
</dbReference>
<organism evidence="2 3">
    <name type="scientific">Glaciecola petra</name>
    <dbReference type="NCBI Taxonomy" id="3075602"/>
    <lineage>
        <taxon>Bacteria</taxon>
        <taxon>Pseudomonadati</taxon>
        <taxon>Pseudomonadota</taxon>
        <taxon>Gammaproteobacteria</taxon>
        <taxon>Alteromonadales</taxon>
        <taxon>Alteromonadaceae</taxon>
        <taxon>Glaciecola</taxon>
    </lineage>
</organism>
<dbReference type="SMART" id="SM00228">
    <property type="entry name" value="PDZ"/>
    <property type="match status" value="1"/>
</dbReference>
<feature type="domain" description="PDZ" evidence="1">
    <location>
        <begin position="505"/>
        <end position="574"/>
    </location>
</feature>
<dbReference type="EMBL" id="JAVRHX010000001">
    <property type="protein sequence ID" value="MDT0594427.1"/>
    <property type="molecule type" value="Genomic_DNA"/>
</dbReference>
<dbReference type="InterPro" id="IPR040756">
    <property type="entry name" value="Peptidase_M61_N"/>
</dbReference>
<dbReference type="InterPro" id="IPR027268">
    <property type="entry name" value="Peptidase_M4/M1_CTD_sf"/>
</dbReference>